<protein>
    <submittedName>
        <fullName evidence="1">Uncharacterized protein</fullName>
    </submittedName>
</protein>
<accession>A0A431C1P6</accession>
<dbReference type="GO" id="GO:0016757">
    <property type="term" value="F:glycosyltransferase activity"/>
    <property type="evidence" value="ECO:0007669"/>
    <property type="project" value="InterPro"/>
</dbReference>
<dbReference type="Proteomes" id="UP000288507">
    <property type="component" value="Unassembled WGS sequence"/>
</dbReference>
<gene>
    <name evidence="1" type="ORF">C3H57_06405</name>
</gene>
<evidence type="ECO:0000313" key="1">
    <source>
        <dbReference type="EMBL" id="RTJ78941.1"/>
    </source>
</evidence>
<name>A0A431C1P6_CAMJU</name>
<dbReference type="RefSeq" id="WP_126232360.1">
    <property type="nucleotide sequence ID" value="NZ_PRBV01000009.1"/>
</dbReference>
<dbReference type="AlphaFoldDB" id="A0A431C1P6"/>
<comment type="caution">
    <text evidence="1">The sequence shown here is derived from an EMBL/GenBank/DDBJ whole genome shotgun (WGS) entry which is preliminary data.</text>
</comment>
<proteinExistence type="predicted"/>
<dbReference type="Pfam" id="PF01501">
    <property type="entry name" value="Glyco_transf_8"/>
    <property type="match status" value="1"/>
</dbReference>
<dbReference type="Gene3D" id="3.90.550.10">
    <property type="entry name" value="Spore Coat Polysaccharide Biosynthesis Protein SpsA, Chain A"/>
    <property type="match status" value="1"/>
</dbReference>
<evidence type="ECO:0000313" key="2">
    <source>
        <dbReference type="Proteomes" id="UP000288507"/>
    </source>
</evidence>
<dbReference type="EMBL" id="PRBV01000009">
    <property type="protein sequence ID" value="RTJ78941.1"/>
    <property type="molecule type" value="Genomic_DNA"/>
</dbReference>
<dbReference type="SUPFAM" id="SSF53448">
    <property type="entry name" value="Nucleotide-diphospho-sugar transferases"/>
    <property type="match status" value="1"/>
</dbReference>
<sequence>MYINAGILLFNLDNIRNSELNFLKIYSYICKNANNFKYYDQDFINIIFNQNINYLDYSYNVSEDDIILLKRLKGNFQHKIIYYYGEKMYGICPKPHNFRWWFYASRSINFNFLIIHLQFIYFKLLE</sequence>
<dbReference type="InterPro" id="IPR029044">
    <property type="entry name" value="Nucleotide-diphossugar_trans"/>
</dbReference>
<dbReference type="InterPro" id="IPR002495">
    <property type="entry name" value="Glyco_trans_8"/>
</dbReference>
<organism evidence="1 2">
    <name type="scientific">Campylobacter jejuni</name>
    <dbReference type="NCBI Taxonomy" id="197"/>
    <lineage>
        <taxon>Bacteria</taxon>
        <taxon>Pseudomonadati</taxon>
        <taxon>Campylobacterota</taxon>
        <taxon>Epsilonproteobacteria</taxon>
        <taxon>Campylobacterales</taxon>
        <taxon>Campylobacteraceae</taxon>
        <taxon>Campylobacter</taxon>
    </lineage>
</organism>
<reference evidence="1 2" key="1">
    <citation type="journal article" date="2019" name="Appl. Environ. Microbiol.">
        <title>Population genetics and characterization of Campylobacter jejuni isolates in western jackdaws and game birds in Finland.</title>
        <authorList>
            <person name="Kovanen S."/>
            <person name="Rossi M."/>
            <person name="Pohja-Mykra M."/>
            <person name="Nieminen T."/>
            <person name="Raunio-Saarnisto M."/>
            <person name="Sauvala M."/>
            <person name="Fredriksson-Ahomaa M."/>
            <person name="Hanninen M.L."/>
            <person name="Kivisto R."/>
        </authorList>
    </citation>
    <scope>NUCLEOTIDE SEQUENCE [LARGE SCALE GENOMIC DNA]</scope>
    <source>
        <strain evidence="1 2">CB313</strain>
    </source>
</reference>